<dbReference type="Proteomes" id="UP000028545">
    <property type="component" value="Unassembled WGS sequence"/>
</dbReference>
<dbReference type="OMA" id="ACQWKVF"/>
<dbReference type="GO" id="GO:0000329">
    <property type="term" value="C:fungal-type vacuole membrane"/>
    <property type="evidence" value="ECO:0007669"/>
    <property type="project" value="TreeGrafter"/>
</dbReference>
<evidence type="ECO:0000256" key="6">
    <source>
        <dbReference type="ARBA" id="ARBA00023136"/>
    </source>
</evidence>
<proteinExistence type="inferred from homology"/>
<accession>A0A084GH08</accession>
<keyword evidence="5 8" id="KW-1133">Transmembrane helix</keyword>
<evidence type="ECO:0000256" key="4">
    <source>
        <dbReference type="ARBA" id="ARBA00022692"/>
    </source>
</evidence>
<feature type="transmembrane region" description="Helical" evidence="8">
    <location>
        <begin position="904"/>
        <end position="929"/>
    </location>
</feature>
<name>A0A084GH08_PSEDA</name>
<feature type="compositionally biased region" description="Basic and acidic residues" evidence="7">
    <location>
        <begin position="106"/>
        <end position="120"/>
    </location>
</feature>
<feature type="transmembrane region" description="Helical" evidence="8">
    <location>
        <begin position="490"/>
        <end position="517"/>
    </location>
</feature>
<feature type="transmembrane region" description="Helical" evidence="8">
    <location>
        <begin position="764"/>
        <end position="789"/>
    </location>
</feature>
<gene>
    <name evidence="9" type="ORF">SAPIO_CDS0445</name>
</gene>
<feature type="transmembrane region" description="Helical" evidence="8">
    <location>
        <begin position="401"/>
        <end position="422"/>
    </location>
</feature>
<dbReference type="InterPro" id="IPR004813">
    <property type="entry name" value="OPT"/>
</dbReference>
<reference evidence="9 10" key="1">
    <citation type="journal article" date="2014" name="Genome Announc.">
        <title>Draft genome sequence of the pathogenic fungus Scedosporium apiospermum.</title>
        <authorList>
            <person name="Vandeputte P."/>
            <person name="Ghamrawi S."/>
            <person name="Rechenmann M."/>
            <person name="Iltis A."/>
            <person name="Giraud S."/>
            <person name="Fleury M."/>
            <person name="Thornton C."/>
            <person name="Delhaes L."/>
            <person name="Meyer W."/>
            <person name="Papon N."/>
            <person name="Bouchara J.P."/>
        </authorList>
    </citation>
    <scope>NUCLEOTIDE SEQUENCE [LARGE SCALE GENOMIC DNA]</scope>
    <source>
        <strain evidence="9 10">IHEM 14462</strain>
    </source>
</reference>
<protein>
    <recommendedName>
        <fullName evidence="11">Oligopeptide transporter</fullName>
    </recommendedName>
</protein>
<dbReference type="AlphaFoldDB" id="A0A084GH08"/>
<dbReference type="PANTHER" id="PTHR31645">
    <property type="entry name" value="OLIGOPEPTIDE TRANSPORTER YGL114W-RELATED"/>
    <property type="match status" value="1"/>
</dbReference>
<keyword evidence="3" id="KW-0813">Transport</keyword>
<dbReference type="HOGENOM" id="CLU_010539_1_0_1"/>
<dbReference type="GO" id="GO:0035673">
    <property type="term" value="F:oligopeptide transmembrane transporter activity"/>
    <property type="evidence" value="ECO:0007669"/>
    <property type="project" value="InterPro"/>
</dbReference>
<organism evidence="9 10">
    <name type="scientific">Pseudallescheria apiosperma</name>
    <name type="common">Scedosporium apiospermum</name>
    <dbReference type="NCBI Taxonomy" id="563466"/>
    <lineage>
        <taxon>Eukaryota</taxon>
        <taxon>Fungi</taxon>
        <taxon>Dikarya</taxon>
        <taxon>Ascomycota</taxon>
        <taxon>Pezizomycotina</taxon>
        <taxon>Sordariomycetes</taxon>
        <taxon>Hypocreomycetidae</taxon>
        <taxon>Microascales</taxon>
        <taxon>Microascaceae</taxon>
        <taxon>Scedosporium</taxon>
    </lineage>
</organism>
<evidence type="ECO:0000256" key="7">
    <source>
        <dbReference type="SAM" id="MobiDB-lite"/>
    </source>
</evidence>
<comment type="similarity">
    <text evidence="2">Belongs to the oligopeptide OPT transporter family.</text>
</comment>
<comment type="subcellular location">
    <subcellularLocation>
        <location evidence="1">Membrane</location>
        <topology evidence="1">Multi-pass membrane protein</topology>
    </subcellularLocation>
</comment>
<keyword evidence="4 8" id="KW-0812">Transmembrane</keyword>
<feature type="transmembrane region" description="Helical" evidence="8">
    <location>
        <begin position="646"/>
        <end position="667"/>
    </location>
</feature>
<dbReference type="KEGG" id="sapo:SAPIO_CDS0445"/>
<dbReference type="RefSeq" id="XP_016646419.1">
    <property type="nucleotide sequence ID" value="XM_016783219.1"/>
</dbReference>
<feature type="region of interest" description="Disordered" evidence="7">
    <location>
        <begin position="58"/>
        <end position="123"/>
    </location>
</feature>
<feature type="transmembrane region" description="Helical" evidence="8">
    <location>
        <begin position="564"/>
        <end position="583"/>
    </location>
</feature>
<evidence type="ECO:0000256" key="8">
    <source>
        <dbReference type="SAM" id="Phobius"/>
    </source>
</evidence>
<evidence type="ECO:0000256" key="1">
    <source>
        <dbReference type="ARBA" id="ARBA00004141"/>
    </source>
</evidence>
<dbReference type="EMBL" id="JOWA01000022">
    <property type="protein sequence ID" value="KEZ46620.1"/>
    <property type="molecule type" value="Genomic_DNA"/>
</dbReference>
<feature type="transmembrane region" description="Helical" evidence="8">
    <location>
        <begin position="318"/>
        <end position="342"/>
    </location>
</feature>
<feature type="transmembrane region" description="Helical" evidence="8">
    <location>
        <begin position="870"/>
        <end position="892"/>
    </location>
</feature>
<dbReference type="Pfam" id="PF03169">
    <property type="entry name" value="OPT"/>
    <property type="match status" value="2"/>
</dbReference>
<dbReference type="GeneID" id="27718597"/>
<evidence type="ECO:0000313" key="10">
    <source>
        <dbReference type="Proteomes" id="UP000028545"/>
    </source>
</evidence>
<evidence type="ECO:0000256" key="2">
    <source>
        <dbReference type="ARBA" id="ARBA00008807"/>
    </source>
</evidence>
<keyword evidence="6 8" id="KW-0472">Membrane</keyword>
<dbReference type="VEuPathDB" id="FungiDB:SAPIO_CDS0445"/>
<feature type="transmembrane region" description="Helical" evidence="8">
    <location>
        <begin position="828"/>
        <end position="849"/>
    </location>
</feature>
<dbReference type="PANTHER" id="PTHR31645:SF3">
    <property type="entry name" value="OLIGOPEPTIDE TRANSPORTER"/>
    <property type="match status" value="1"/>
</dbReference>
<keyword evidence="10" id="KW-1185">Reference proteome</keyword>
<sequence length="950" mass="101008">MFADAASLNLNTNSLPVKIKAFIDGPGEHSQERAEHRLVRSHGETLGQTWAALAVFSNTNSRGGGKRKPVPIPRPNFADSSTIGDDSSPVKQKDESPSPFKFPKSAGDRVDQDAHPKDNSPPETRTLRLVSCAFRHILYYCPPQAGNNPICVVGFRDVRNLYKALLSKDMEFVAEDDGGLSVNFGDGLRIIRVSPVIIEAKKRFECIEDGIPIISDACFAQVAAEALAKRLSQDTAGSLPEALRESSSTRPSSVYSSAEVSSTGDKTVLVGKGKDGQVEDIFKPFPPQDGIPHEENPLTIRAVTVGILLGSLVNASNVYLGLKTGFTFGASLFGAIFGFGIIKSLTKVFPTGAVFGPQENSIIQASAAGAGGMTGLFVAALPAMYQLDLLSKSPVDDFGRILTLTLVSTATAVTIRSMHAVGSGATDAMKKIKALGIAFAASLTHRIGSYYAPGILYDWHIFTWFYIWSGHTNGALAVENWGWMLEWTPAFIGSGMLVGLNVGISFFAGSVLAWGVIGPILVRTGECVGIATPVEGDPRWDDLVTFYSMSGIGEEGWVPSPRYWLLWPGVLILVAYSMTEFLVHIKVVWLGLKFAYKNGCAQLNSVLEKKRGRPSAFLEKQSARTAGDDAELVEDFAGPEDQVPGWIWVTGSAAMVVVAAVICKVQFDMGVELAVLACILGVVFAFLSIHGGAVTDIAPITASSKASQLVFGGVTSGQGLTIDGAQRANLIAGGIASGAADVSTTLVSDFRVGFLLRTPPVKQFYAQAVGTLVAMFLAPGIFVLFMAAYPCVIHPSDFPSSFICPFSAPSVGAWRAVAEAVTNPNVPIPLSSAIFACVLGGICVLQVLLKHFLLTGRREKYRRWLPNWMSIGIAFVIPSTVYATATLMGAVTSHFWRKRWEGNFAMYCFAVAAGMLAGEGLGGVVGAALELGGVSGSVLGTMVGCPGERC</sequence>
<feature type="region of interest" description="Disordered" evidence="7">
    <location>
        <begin position="239"/>
        <end position="260"/>
    </location>
</feature>
<evidence type="ECO:0008006" key="11">
    <source>
        <dbReference type="Google" id="ProtNLM"/>
    </source>
</evidence>
<evidence type="ECO:0000256" key="3">
    <source>
        <dbReference type="ARBA" id="ARBA00022448"/>
    </source>
</evidence>
<feature type="transmembrane region" description="Helical" evidence="8">
    <location>
        <begin position="434"/>
        <end position="453"/>
    </location>
</feature>
<comment type="caution">
    <text evidence="9">The sequence shown here is derived from an EMBL/GenBank/DDBJ whole genome shotgun (WGS) entry which is preliminary data.</text>
</comment>
<feature type="transmembrane region" description="Helical" evidence="8">
    <location>
        <begin position="362"/>
        <end position="381"/>
    </location>
</feature>
<dbReference type="OrthoDB" id="77405at2759"/>
<feature type="transmembrane region" description="Helical" evidence="8">
    <location>
        <begin position="673"/>
        <end position="695"/>
    </location>
</feature>
<evidence type="ECO:0000313" key="9">
    <source>
        <dbReference type="EMBL" id="KEZ46620.1"/>
    </source>
</evidence>
<evidence type="ECO:0000256" key="5">
    <source>
        <dbReference type="ARBA" id="ARBA00022989"/>
    </source>
</evidence>
<feature type="compositionally biased region" description="Low complexity" evidence="7">
    <location>
        <begin position="246"/>
        <end position="260"/>
    </location>
</feature>
<dbReference type="InterPro" id="IPR045035">
    <property type="entry name" value="YSL-like"/>
</dbReference>